<dbReference type="EMBL" id="LXQA010516594">
    <property type="protein sequence ID" value="MCI56714.1"/>
    <property type="molecule type" value="Genomic_DNA"/>
</dbReference>
<keyword evidence="2" id="KW-1185">Reference proteome</keyword>
<reference evidence="1 2" key="1">
    <citation type="journal article" date="2018" name="Front. Plant Sci.">
        <title>Red Clover (Trifolium pratense) and Zigzag Clover (T. medium) - A Picture of Genomic Similarities and Differences.</title>
        <authorList>
            <person name="Dluhosova J."/>
            <person name="Istvanek J."/>
            <person name="Nedelnik J."/>
            <person name="Repkova J."/>
        </authorList>
    </citation>
    <scope>NUCLEOTIDE SEQUENCE [LARGE SCALE GENOMIC DNA]</scope>
    <source>
        <strain evidence="2">cv. 10/8</strain>
        <tissue evidence="1">Leaf</tissue>
    </source>
</reference>
<dbReference type="AlphaFoldDB" id="A0A392T889"/>
<protein>
    <submittedName>
        <fullName evidence="1">Uncharacterized protein</fullName>
    </submittedName>
</protein>
<organism evidence="1 2">
    <name type="scientific">Trifolium medium</name>
    <dbReference type="NCBI Taxonomy" id="97028"/>
    <lineage>
        <taxon>Eukaryota</taxon>
        <taxon>Viridiplantae</taxon>
        <taxon>Streptophyta</taxon>
        <taxon>Embryophyta</taxon>
        <taxon>Tracheophyta</taxon>
        <taxon>Spermatophyta</taxon>
        <taxon>Magnoliopsida</taxon>
        <taxon>eudicotyledons</taxon>
        <taxon>Gunneridae</taxon>
        <taxon>Pentapetalae</taxon>
        <taxon>rosids</taxon>
        <taxon>fabids</taxon>
        <taxon>Fabales</taxon>
        <taxon>Fabaceae</taxon>
        <taxon>Papilionoideae</taxon>
        <taxon>50 kb inversion clade</taxon>
        <taxon>NPAAA clade</taxon>
        <taxon>Hologalegina</taxon>
        <taxon>IRL clade</taxon>
        <taxon>Trifolieae</taxon>
        <taxon>Trifolium</taxon>
    </lineage>
</organism>
<comment type="caution">
    <text evidence="1">The sequence shown here is derived from an EMBL/GenBank/DDBJ whole genome shotgun (WGS) entry which is preliminary data.</text>
</comment>
<dbReference type="Proteomes" id="UP000265520">
    <property type="component" value="Unassembled WGS sequence"/>
</dbReference>
<proteinExistence type="predicted"/>
<sequence>GSLSATVGVAAVRLEVTSSSRGINLL</sequence>
<feature type="non-terminal residue" evidence="1">
    <location>
        <position position="1"/>
    </location>
</feature>
<name>A0A392T889_9FABA</name>
<evidence type="ECO:0000313" key="2">
    <source>
        <dbReference type="Proteomes" id="UP000265520"/>
    </source>
</evidence>
<evidence type="ECO:0000313" key="1">
    <source>
        <dbReference type="EMBL" id="MCI56714.1"/>
    </source>
</evidence>
<accession>A0A392T889</accession>